<gene>
    <name evidence="13" type="ORF">WMO14_06980</name>
</gene>
<keyword evidence="6" id="KW-0269">Exonuclease</keyword>
<feature type="domain" description="PD-(D/E)XK endonuclease-like" evidence="11">
    <location>
        <begin position="717"/>
        <end position="1048"/>
    </location>
</feature>
<evidence type="ECO:0000313" key="14">
    <source>
        <dbReference type="Proteomes" id="UP001442364"/>
    </source>
</evidence>
<accession>A0ABV1BV52</accession>
<dbReference type="RefSeq" id="WP_349153552.1">
    <property type="nucleotide sequence ID" value="NZ_JBBMER010000004.1"/>
</dbReference>
<keyword evidence="14" id="KW-1185">Reference proteome</keyword>
<keyword evidence="7" id="KW-0067">ATP-binding</keyword>
<evidence type="ECO:0000256" key="6">
    <source>
        <dbReference type="ARBA" id="ARBA00022839"/>
    </source>
</evidence>
<evidence type="ECO:0000256" key="8">
    <source>
        <dbReference type="ARBA" id="ARBA00023125"/>
    </source>
</evidence>
<feature type="compositionally biased region" description="Basic and acidic residues" evidence="10">
    <location>
        <begin position="1086"/>
        <end position="1111"/>
    </location>
</feature>
<evidence type="ECO:0000256" key="10">
    <source>
        <dbReference type="SAM" id="MobiDB-lite"/>
    </source>
</evidence>
<dbReference type="EMBL" id="JBBMER010000004">
    <property type="protein sequence ID" value="MEQ2379621.1"/>
    <property type="molecule type" value="Genomic_DNA"/>
</dbReference>
<evidence type="ECO:0000256" key="3">
    <source>
        <dbReference type="ARBA" id="ARBA00022763"/>
    </source>
</evidence>
<name>A0ABV1BV52_9FIRM</name>
<sequence length="1111" mass="127097">MSLQLILGGSGAGKSTYLYSSIIEESINNPDTDYIIIVPEQYTMATQKRVVELHPRKGILNIDVISFERLAYRVFEEVGASDYPVLDDTGKNLIVRRILEQHKKELRFFSGNISNTGFVAEMKSVISEMLQYDITVDKIDEINKTVDNNSLLGMKLSDINVVYSGFRNFIKDNYITSEEILDLLCRKVQESEKLKDSVIALDGFTGFTPVQYRLIGLLLDICTDIKVALTIDTSEKVNVNEGIENLFYMTKDTVAHLYKICDEQHINIENAVMIDDDNISRFKSSKELAFLEKNIFRAGSRHYNGEVNDIALYAGTTPKDELQYITGKILELTRLSGYRYSDIAVVTGDIGVYGKLAANIFSQNEIPFFLDQKRHITDNCLVEMITAVLDIIEKNYAYDSMFRYLRTGFTQLTRDEIDILDNYCLAVGIKGRKQWNNEWIRKFRTGREDTDLGLLNRLRREVITPIDVLHKDIKEADGNVDAITRALYEFIAGLDCERKLSSIDVDSEEYGQIYKKIIELLDKIVELLGSEKVTLKEYNSIIASGLEEIKIGLIPPANDCVVIGDIERTRLDNIKVMFFAGVNDGYVPKKSDNRSVLSETDRDRLKGMDVSLSMSVREKAFIQRFYLYLIMTKTSEKLYITYARNGMDMKAVLPSYIIRMIKKMFPLVKEYAREDTFAEHAYIRIPKADIVWSEGNLNKVLAEGIALELYGRELTGSVTSFEQFASCQFAYFCQYGLGLKEREEYQFAVNDFGTILHAVIEDVSKNIKQNNKSFVLLSDEERSQMVSESINAIAENYGNTILKDSSRNEYLIQRMKNYADRTLWAIGKQLADGIFRPDAFEKGFLTQIEELPHDVLFYMKGKIDRIDVCDDDENLYIKVVDYKTGQSDFNLLKTYYGLKIQLLTYMREAMIYEKKKYGDKNIIPAGLLYYNIQDPIVEAKKDDDEVEALIRKELRMKGVVNSNKNIISMMDSTEGSSVNIPISYNKSGELDMRYSRVMTTDEFDKLGEYVDKENVNNAGKILNGSININPYIKGNENSCTYCQYNSVCGFSTDMPGTSYRRLSNLSKEDIWKLIDENNSGEAYSSSKEHNSTEKYNDSEEYNKETDSNSEV</sequence>
<feature type="domain" description="ATP-dependent helicase/deoxyribonuclease subunit B N-terminal" evidence="12">
    <location>
        <begin position="5"/>
        <end position="292"/>
    </location>
</feature>
<dbReference type="PANTHER" id="PTHR30591:SF1">
    <property type="entry name" value="RECBCD ENZYME SUBUNIT RECC"/>
    <property type="match status" value="1"/>
</dbReference>
<keyword evidence="2" id="KW-0547">Nucleotide-binding</keyword>
<dbReference type="InterPro" id="IPR011604">
    <property type="entry name" value="PDDEXK-like_dom_sf"/>
</dbReference>
<evidence type="ECO:0000259" key="12">
    <source>
        <dbReference type="Pfam" id="PF21445"/>
    </source>
</evidence>
<evidence type="ECO:0000259" key="11">
    <source>
        <dbReference type="Pfam" id="PF12705"/>
    </source>
</evidence>
<proteinExistence type="predicted"/>
<evidence type="ECO:0000256" key="7">
    <source>
        <dbReference type="ARBA" id="ARBA00022840"/>
    </source>
</evidence>
<dbReference type="Pfam" id="PF21445">
    <property type="entry name" value="ADDB_N"/>
    <property type="match status" value="1"/>
</dbReference>
<comment type="caution">
    <text evidence="13">The sequence shown here is derived from an EMBL/GenBank/DDBJ whole genome shotgun (WGS) entry which is preliminary data.</text>
</comment>
<dbReference type="InterPro" id="IPR038726">
    <property type="entry name" value="PDDEXK_AddAB-type"/>
</dbReference>
<dbReference type="Gene3D" id="3.40.50.300">
    <property type="entry name" value="P-loop containing nucleotide triphosphate hydrolases"/>
    <property type="match status" value="3"/>
</dbReference>
<dbReference type="Proteomes" id="UP001442364">
    <property type="component" value="Unassembled WGS sequence"/>
</dbReference>
<dbReference type="InterPro" id="IPR027417">
    <property type="entry name" value="P-loop_NTPase"/>
</dbReference>
<protein>
    <submittedName>
        <fullName evidence="13">PD-(D/E)XK nuclease family protein</fullName>
    </submittedName>
</protein>
<evidence type="ECO:0000256" key="9">
    <source>
        <dbReference type="ARBA" id="ARBA00023204"/>
    </source>
</evidence>
<organism evidence="13 14">
    <name type="scientific">[Lactobacillus] rogosae</name>
    <dbReference type="NCBI Taxonomy" id="706562"/>
    <lineage>
        <taxon>Bacteria</taxon>
        <taxon>Bacillati</taxon>
        <taxon>Bacillota</taxon>
        <taxon>Clostridia</taxon>
        <taxon>Lachnospirales</taxon>
        <taxon>Lachnospiraceae</taxon>
        <taxon>Lachnospira</taxon>
    </lineage>
</organism>
<keyword evidence="9" id="KW-0234">DNA repair</keyword>
<evidence type="ECO:0000256" key="4">
    <source>
        <dbReference type="ARBA" id="ARBA00022801"/>
    </source>
</evidence>
<evidence type="ECO:0000256" key="5">
    <source>
        <dbReference type="ARBA" id="ARBA00022806"/>
    </source>
</evidence>
<keyword evidence="5" id="KW-0347">Helicase</keyword>
<keyword evidence="1" id="KW-0540">Nuclease</keyword>
<keyword evidence="8" id="KW-0238">DNA-binding</keyword>
<reference evidence="13 14" key="1">
    <citation type="submission" date="2024-03" db="EMBL/GenBank/DDBJ databases">
        <title>Human intestinal bacterial collection.</title>
        <authorList>
            <person name="Pauvert C."/>
            <person name="Hitch T.C.A."/>
            <person name="Clavel T."/>
        </authorList>
    </citation>
    <scope>NUCLEOTIDE SEQUENCE [LARGE SCALE GENOMIC DNA]</scope>
    <source>
        <strain evidence="13 14">CLA-AA-H255</strain>
    </source>
</reference>
<dbReference type="SUPFAM" id="SSF52540">
    <property type="entry name" value="P-loop containing nucleoside triphosphate hydrolases"/>
    <property type="match status" value="1"/>
</dbReference>
<feature type="region of interest" description="Disordered" evidence="10">
    <location>
        <begin position="1078"/>
        <end position="1111"/>
    </location>
</feature>
<evidence type="ECO:0000256" key="2">
    <source>
        <dbReference type="ARBA" id="ARBA00022741"/>
    </source>
</evidence>
<dbReference type="PANTHER" id="PTHR30591">
    <property type="entry name" value="RECBCD ENZYME SUBUNIT RECC"/>
    <property type="match status" value="1"/>
</dbReference>
<dbReference type="InterPro" id="IPR049035">
    <property type="entry name" value="ADDB_N"/>
</dbReference>
<evidence type="ECO:0000313" key="13">
    <source>
        <dbReference type="EMBL" id="MEQ2379621.1"/>
    </source>
</evidence>
<evidence type="ECO:0000256" key="1">
    <source>
        <dbReference type="ARBA" id="ARBA00022722"/>
    </source>
</evidence>
<dbReference type="Gene3D" id="3.90.320.10">
    <property type="match status" value="1"/>
</dbReference>
<keyword evidence="3" id="KW-0227">DNA damage</keyword>
<keyword evidence="4" id="KW-0378">Hydrolase</keyword>
<dbReference type="Pfam" id="PF12705">
    <property type="entry name" value="PDDEXK_1"/>
    <property type="match status" value="1"/>
</dbReference>